<feature type="transmembrane region" description="Helical" evidence="1">
    <location>
        <begin position="48"/>
        <end position="67"/>
    </location>
</feature>
<accession>A0A915L9Z9</accession>
<evidence type="ECO:0000313" key="2">
    <source>
        <dbReference type="Proteomes" id="UP000887565"/>
    </source>
</evidence>
<organism evidence="2 3">
    <name type="scientific">Romanomermis culicivorax</name>
    <name type="common">Nematode worm</name>
    <dbReference type="NCBI Taxonomy" id="13658"/>
    <lineage>
        <taxon>Eukaryota</taxon>
        <taxon>Metazoa</taxon>
        <taxon>Ecdysozoa</taxon>
        <taxon>Nematoda</taxon>
        <taxon>Enoplea</taxon>
        <taxon>Dorylaimia</taxon>
        <taxon>Mermithida</taxon>
        <taxon>Mermithoidea</taxon>
        <taxon>Mermithidae</taxon>
        <taxon>Romanomermis</taxon>
    </lineage>
</organism>
<proteinExistence type="predicted"/>
<keyword evidence="1" id="KW-1133">Transmembrane helix</keyword>
<reference evidence="3" key="1">
    <citation type="submission" date="2022-11" db="UniProtKB">
        <authorList>
            <consortium name="WormBaseParasite"/>
        </authorList>
    </citation>
    <scope>IDENTIFICATION</scope>
</reference>
<dbReference type="Proteomes" id="UP000887565">
    <property type="component" value="Unplaced"/>
</dbReference>
<evidence type="ECO:0000313" key="3">
    <source>
        <dbReference type="WBParaSite" id="nRc.2.0.1.t46581-RA"/>
    </source>
</evidence>
<keyword evidence="1" id="KW-0472">Membrane</keyword>
<sequence>MSLEIIETLINDCSDDCYFGSRLESSLLKSSTLNLARTALKNVNYQSYYLHFILGPILSLPFFPYLMNIHGIEDIFIKWETLHSETFVRKNPQILKIAITKRIQANKKSIIFRSFSFDPKESSLFESSRVTNDDIKDLIKCFKAKNRPLDDYSFSSALHYSLIKPDDGKPYDIRQELNVIYVSSENSPIQVLELVLSLANLQKKFADFTMQHINDATAAKFMDLTDQALLNIDLDQVFSKEGMRLFFDSIIQIYRYYDDKFDSRFSASRIDHCGFVHGILMMNMQEKYKLQVYVENNEIMYHDTIQMVIQEMTSPGSGSIDLFEKPIVIEFQDQGAETGVIRTISKVKKAGQIKLLPHIQTLADNCFFMAVNLISPTSNPALIKIPLVKLNDDKAENLISIIRNGADKMYKATNEAEYAVESITKTADEIIEKMTAYISTIQNEKQIYHVPSDVRYLSLYVLGEASTSDLPIHMAEYTNKDPRDTFFSSVEQFVTTFVLETGNQKYDIVFNIFEGPKKYVESDLKFLPRKSSPKVEKRLVIDLKIFPRHRLSQFQYSDDYVMKDFIDKRISISNFNDDHFIPYYPNVDSNLILVPKSPIVHVSSLNPQNPATPKTIGKSTRKLLFNFRHLITNDKLLEALFRGVLNGQNIASITDGLANEKSLIFATDQLKLMKIRFFTIRSDMLDMTKQILTLKNKEQHIDKSYSIILHMEAQNVRNTVTVVVDSGSNLGNVESLVDSCVGRSRRSADACGISLEKLPRPKNPRLRRVLDKINEISSITSHGILLKDMLGDLFNGDLVGLAVNLGIVSTGIAVSQGVEKLSKIYAAEKGALGFSIKLGAPFLRRLTSGFIIYDLINNIQNYQDDTTAVSIAQDSTFLLVDTMDIGSEIAQMLGFTTAEFLGPLGFTVGITLFVGGDIYKALLTCQNAFIVENTNSTKPEIIFMDLRNTSSQVIGFSNYSHIFSISNAEYDITGGNGDDTFVVSGNSINGYLDGAEGFDTLDLGQIDTNSPVYMTPETLEIGESYICFRNVNYVQGRLKSYDHVETWYELERIDLLGGADYYNFDQIHVHDHRNLQVTVRNLTNITFHENITGQLAPRVKTLQANPNLKKPKLKSLQTNVIMDFYGLGRTFLVDPLMGRVGYGSKD</sequence>
<keyword evidence="1" id="KW-0812">Transmembrane</keyword>
<dbReference type="AlphaFoldDB" id="A0A915L9Z9"/>
<dbReference type="WBParaSite" id="nRc.2.0.1.t46581-RA">
    <property type="protein sequence ID" value="nRc.2.0.1.t46581-RA"/>
    <property type="gene ID" value="nRc.2.0.1.g46581"/>
</dbReference>
<keyword evidence="2" id="KW-1185">Reference proteome</keyword>
<protein>
    <submittedName>
        <fullName evidence="3">Uncharacterized protein</fullName>
    </submittedName>
</protein>
<evidence type="ECO:0000256" key="1">
    <source>
        <dbReference type="SAM" id="Phobius"/>
    </source>
</evidence>
<name>A0A915L9Z9_ROMCU</name>